<dbReference type="PROSITE" id="PS50011">
    <property type="entry name" value="PROTEIN_KINASE_DOM"/>
    <property type="match status" value="1"/>
</dbReference>
<accession>A0ABS9F965</accession>
<evidence type="ECO:0000259" key="4">
    <source>
        <dbReference type="PROSITE" id="PS50011"/>
    </source>
</evidence>
<dbReference type="InterPro" id="IPR011009">
    <property type="entry name" value="Kinase-like_dom_sf"/>
</dbReference>
<dbReference type="InterPro" id="IPR000719">
    <property type="entry name" value="Prot_kinase_dom"/>
</dbReference>
<dbReference type="Gene3D" id="3.40.50.150">
    <property type="entry name" value="Vaccinia Virus protein VP39"/>
    <property type="match status" value="1"/>
</dbReference>
<protein>
    <submittedName>
        <fullName evidence="5">Methyltransferase domain-containing protein</fullName>
    </submittedName>
</protein>
<dbReference type="SUPFAM" id="SSF56112">
    <property type="entry name" value="Protein kinase-like (PK-like)"/>
    <property type="match status" value="1"/>
</dbReference>
<sequence>MSQSLPQLVSDLPEIYQAIFGHPDISQETSRACIDRLDKIAEVHDALSTRLGRPLRILDMGCAQGFFSLSLAARGAEVHGVDFLDKNILVCQALALENPDLKVTFGVGRLEDVVAALEPGQYDLVLGLSVLHHVVHEHGVAQVQQWLSHLAEVSKATVLELALKTEPLYWGPSQPEDHLELLQGYAFINELGLFGTHLSGIERPLLVASNLYWLSGTEAQPFERWSTEAHSLAKGTHQGSRRYFWAENTFAKVVRFNGERGAFNRSEFDRELALLSNPPVGLSTPKLLSHSQGANEGLLVMERLQGRLLLEFIQEGRVFNSQTLLIEVLQQLVALEAAGLYHHDVRTWNLMVLDSGEIRLIDYGSIGFEAKDCVWPHNIFLAFMIFVHELTSGRVDDPSSLRAVSISPFNLPEPLRSWLVSLWQKPVSDWTFKMMLDALFQAQADDTSTAAVFAADLCGQALEQVVQAQKLHIAYLEERINAGNNYWLQSDDKIRRLEEWSVQLTERLHHLADGLHQSDLRVQQKENELAGLYMSSSWRVTSALRWASRKVGQWRGK</sequence>
<name>A0ABS9F965_9PSED</name>
<gene>
    <name evidence="5" type="ORF">GIW56_18720</name>
</gene>
<keyword evidence="3" id="KW-0949">S-adenosyl-L-methionine</keyword>
<evidence type="ECO:0000256" key="2">
    <source>
        <dbReference type="ARBA" id="ARBA00022679"/>
    </source>
</evidence>
<dbReference type="GO" id="GO:0032259">
    <property type="term" value="P:methylation"/>
    <property type="evidence" value="ECO:0007669"/>
    <property type="project" value="UniProtKB-KW"/>
</dbReference>
<keyword evidence="6" id="KW-1185">Reference proteome</keyword>
<dbReference type="InterPro" id="IPR029063">
    <property type="entry name" value="SAM-dependent_MTases_sf"/>
</dbReference>
<reference evidence="5 6" key="1">
    <citation type="submission" date="2019-11" db="EMBL/GenBank/DDBJ databases">
        <title>Epiphytic Pseudomonas syringae from cherry orchards.</title>
        <authorList>
            <person name="Hulin M.T."/>
        </authorList>
    </citation>
    <scope>NUCLEOTIDE SEQUENCE [LARGE SCALE GENOMIC DNA]</scope>
    <source>
        <strain evidence="5 6">PA-6-5B</strain>
    </source>
</reference>
<keyword evidence="1 5" id="KW-0489">Methyltransferase</keyword>
<dbReference type="GO" id="GO:0008168">
    <property type="term" value="F:methyltransferase activity"/>
    <property type="evidence" value="ECO:0007669"/>
    <property type="project" value="UniProtKB-KW"/>
</dbReference>
<dbReference type="SUPFAM" id="SSF53335">
    <property type="entry name" value="S-adenosyl-L-methionine-dependent methyltransferases"/>
    <property type="match status" value="1"/>
</dbReference>
<evidence type="ECO:0000313" key="6">
    <source>
        <dbReference type="Proteomes" id="UP000814003"/>
    </source>
</evidence>
<comment type="caution">
    <text evidence="5">The sequence shown here is derived from an EMBL/GenBank/DDBJ whole genome shotgun (WGS) entry which is preliminary data.</text>
</comment>
<dbReference type="PANTHER" id="PTHR43464">
    <property type="entry name" value="METHYLTRANSFERASE"/>
    <property type="match status" value="1"/>
</dbReference>
<dbReference type="RefSeq" id="WP_200660976.1">
    <property type="nucleotide sequence ID" value="NZ_WKED01000036.1"/>
</dbReference>
<keyword evidence="2" id="KW-0808">Transferase</keyword>
<dbReference type="Gene3D" id="1.10.510.10">
    <property type="entry name" value="Transferase(Phosphotransferase) domain 1"/>
    <property type="match status" value="1"/>
</dbReference>
<organism evidence="5 6">
    <name type="scientific">Pseudomonas gessardii</name>
    <dbReference type="NCBI Taxonomy" id="78544"/>
    <lineage>
        <taxon>Bacteria</taxon>
        <taxon>Pseudomonadati</taxon>
        <taxon>Pseudomonadota</taxon>
        <taxon>Gammaproteobacteria</taxon>
        <taxon>Pseudomonadales</taxon>
        <taxon>Pseudomonadaceae</taxon>
        <taxon>Pseudomonas</taxon>
    </lineage>
</organism>
<dbReference type="CDD" id="cd02440">
    <property type="entry name" value="AdoMet_MTases"/>
    <property type="match status" value="1"/>
</dbReference>
<dbReference type="Proteomes" id="UP000814003">
    <property type="component" value="Unassembled WGS sequence"/>
</dbReference>
<proteinExistence type="predicted"/>
<dbReference type="EMBL" id="WKED01000036">
    <property type="protein sequence ID" value="MCF5108876.1"/>
    <property type="molecule type" value="Genomic_DNA"/>
</dbReference>
<dbReference type="InterPro" id="IPR041698">
    <property type="entry name" value="Methyltransf_25"/>
</dbReference>
<evidence type="ECO:0000256" key="1">
    <source>
        <dbReference type="ARBA" id="ARBA00022603"/>
    </source>
</evidence>
<dbReference type="PANTHER" id="PTHR43464:SF19">
    <property type="entry name" value="UBIQUINONE BIOSYNTHESIS O-METHYLTRANSFERASE, MITOCHONDRIAL"/>
    <property type="match status" value="1"/>
</dbReference>
<dbReference type="Gene3D" id="3.30.200.20">
    <property type="entry name" value="Phosphorylase Kinase, domain 1"/>
    <property type="match status" value="1"/>
</dbReference>
<feature type="domain" description="Protein kinase" evidence="4">
    <location>
        <begin position="226"/>
        <end position="539"/>
    </location>
</feature>
<dbReference type="Pfam" id="PF13649">
    <property type="entry name" value="Methyltransf_25"/>
    <property type="match status" value="1"/>
</dbReference>
<evidence type="ECO:0000313" key="5">
    <source>
        <dbReference type="EMBL" id="MCF5108876.1"/>
    </source>
</evidence>
<evidence type="ECO:0000256" key="3">
    <source>
        <dbReference type="ARBA" id="ARBA00022691"/>
    </source>
</evidence>